<keyword evidence="4" id="KW-1185">Reference proteome</keyword>
<dbReference type="PROSITE" id="PS51257">
    <property type="entry name" value="PROKAR_LIPOPROTEIN"/>
    <property type="match status" value="1"/>
</dbReference>
<evidence type="ECO:0000256" key="2">
    <source>
        <dbReference type="SAM" id="SignalP"/>
    </source>
</evidence>
<feature type="compositionally biased region" description="Polar residues" evidence="1">
    <location>
        <begin position="57"/>
        <end position="76"/>
    </location>
</feature>
<feature type="region of interest" description="Disordered" evidence="1">
    <location>
        <begin position="37"/>
        <end position="79"/>
    </location>
</feature>
<gene>
    <name evidence="3" type="ORF">QEG99_02180</name>
</gene>
<protein>
    <recommendedName>
        <fullName evidence="5">Lipoprotein</fullName>
    </recommendedName>
</protein>
<organism evidence="3 4">
    <name type="scientific">Mesomycoplasma lagogenitalium</name>
    <dbReference type="NCBI Taxonomy" id="171286"/>
    <lineage>
        <taxon>Bacteria</taxon>
        <taxon>Bacillati</taxon>
        <taxon>Mycoplasmatota</taxon>
        <taxon>Mycoplasmoidales</taxon>
        <taxon>Metamycoplasmataceae</taxon>
        <taxon>Mesomycoplasma</taxon>
    </lineage>
</organism>
<feature type="signal peptide" evidence="2">
    <location>
        <begin position="1"/>
        <end position="19"/>
    </location>
</feature>
<dbReference type="Proteomes" id="UP001179842">
    <property type="component" value="Chromosome"/>
</dbReference>
<sequence length="391" mass="46459">MRKLLMGLGILLPVSAVVATTSCEFFSAPMQDLLEKDKKNNENGTNNDKKDNNPNNSQAPKTEPSTSNPINKSSEMPTEFKQPNFEKMGSFYPTWLYLVNVPKMVEKTFSDKEKEGVNYKSIYKQKVVETYKAIADTISGEKYKDFPYLWDWKTDLLNGKYKSLNNEKVNENDPKSQVKNKQIDKMEDGYKRNVQNRNVDDDFFNPEINKREINILTAFFYTNYLYYDTFASTQIYILYYYALYQADLYSINDENKSLKEQLKTNFDKSNSLSKLKKFIIEFLQPTNHLNWSDDMMWMKDQDDKTLFIEWMNLLTNELEMMEIYVNDKSDLDSDAYYNLKIKTLPKTWDKIYNDLNNGRFKESYSKKELENFVKQKLENKYSQIYHFEYKK</sequence>
<name>A0ABY8LSN2_9BACT</name>
<feature type="compositionally biased region" description="Basic and acidic residues" evidence="1">
    <location>
        <begin position="37"/>
        <end position="52"/>
    </location>
</feature>
<evidence type="ECO:0000256" key="1">
    <source>
        <dbReference type="SAM" id="MobiDB-lite"/>
    </source>
</evidence>
<evidence type="ECO:0008006" key="5">
    <source>
        <dbReference type="Google" id="ProtNLM"/>
    </source>
</evidence>
<reference evidence="3" key="1">
    <citation type="submission" date="2023-04" db="EMBL/GenBank/DDBJ databases">
        <title>Completed genome of Mycoplasma lagogenitalium type strain 12MS.</title>
        <authorList>
            <person name="Spergser J."/>
        </authorList>
    </citation>
    <scope>NUCLEOTIDE SEQUENCE</scope>
    <source>
        <strain evidence="3">12MS</strain>
    </source>
</reference>
<proteinExistence type="predicted"/>
<feature type="chain" id="PRO_5046448245" description="Lipoprotein" evidence="2">
    <location>
        <begin position="20"/>
        <end position="391"/>
    </location>
</feature>
<dbReference type="RefSeq" id="WP_280101566.1">
    <property type="nucleotide sequence ID" value="NZ_CP122979.1"/>
</dbReference>
<accession>A0ABY8LSN2</accession>
<keyword evidence="2" id="KW-0732">Signal</keyword>
<evidence type="ECO:0000313" key="3">
    <source>
        <dbReference type="EMBL" id="WGI36265.1"/>
    </source>
</evidence>
<dbReference type="EMBL" id="CP122979">
    <property type="protein sequence ID" value="WGI36265.1"/>
    <property type="molecule type" value="Genomic_DNA"/>
</dbReference>
<evidence type="ECO:0000313" key="4">
    <source>
        <dbReference type="Proteomes" id="UP001179842"/>
    </source>
</evidence>